<dbReference type="InterPro" id="IPR050769">
    <property type="entry name" value="NAT_camello-type"/>
</dbReference>
<evidence type="ECO:0000313" key="3">
    <source>
        <dbReference type="EMBL" id="GAA5529136.1"/>
    </source>
</evidence>
<dbReference type="InterPro" id="IPR016181">
    <property type="entry name" value="Acyl_CoA_acyltransferase"/>
</dbReference>
<reference evidence="3 4" key="1">
    <citation type="submission" date="2024-02" db="EMBL/GenBank/DDBJ databases">
        <title>Herpetosiphon gulosus NBRC 112829.</title>
        <authorList>
            <person name="Ichikawa N."/>
            <person name="Katano-Makiyama Y."/>
            <person name="Hidaka K."/>
        </authorList>
    </citation>
    <scope>NUCLEOTIDE SEQUENCE [LARGE SCALE GENOMIC DNA]</scope>
    <source>
        <strain evidence="3 4">NBRC 112829</strain>
    </source>
</reference>
<evidence type="ECO:0000313" key="4">
    <source>
        <dbReference type="Proteomes" id="UP001428290"/>
    </source>
</evidence>
<dbReference type="Pfam" id="PF00583">
    <property type="entry name" value="Acetyltransf_1"/>
    <property type="match status" value="1"/>
</dbReference>
<name>A0ABP9X447_9CHLR</name>
<dbReference type="CDD" id="cd04301">
    <property type="entry name" value="NAT_SF"/>
    <property type="match status" value="1"/>
</dbReference>
<dbReference type="RefSeq" id="WP_345722748.1">
    <property type="nucleotide sequence ID" value="NZ_BAABRU010000010.1"/>
</dbReference>
<dbReference type="PANTHER" id="PTHR13947:SF37">
    <property type="entry name" value="LD18367P"/>
    <property type="match status" value="1"/>
</dbReference>
<dbReference type="SUPFAM" id="SSF55729">
    <property type="entry name" value="Acyl-CoA N-acyltransferases (Nat)"/>
    <property type="match status" value="1"/>
</dbReference>
<evidence type="ECO:0000256" key="1">
    <source>
        <dbReference type="ARBA" id="ARBA00022679"/>
    </source>
</evidence>
<accession>A0ABP9X447</accession>
<gene>
    <name evidence="3" type="ORF">Hgul01_02941</name>
</gene>
<keyword evidence="1" id="KW-0808">Transferase</keyword>
<dbReference type="EMBL" id="BAABRU010000010">
    <property type="protein sequence ID" value="GAA5529136.1"/>
    <property type="molecule type" value="Genomic_DNA"/>
</dbReference>
<dbReference type="PROSITE" id="PS51186">
    <property type="entry name" value="GNAT"/>
    <property type="match status" value="1"/>
</dbReference>
<organism evidence="3 4">
    <name type="scientific">Herpetosiphon gulosus</name>
    <dbReference type="NCBI Taxonomy" id="1973496"/>
    <lineage>
        <taxon>Bacteria</taxon>
        <taxon>Bacillati</taxon>
        <taxon>Chloroflexota</taxon>
        <taxon>Chloroflexia</taxon>
        <taxon>Herpetosiphonales</taxon>
        <taxon>Herpetosiphonaceae</taxon>
        <taxon>Herpetosiphon</taxon>
    </lineage>
</organism>
<comment type="caution">
    <text evidence="3">The sequence shown here is derived from an EMBL/GenBank/DDBJ whole genome shotgun (WGS) entry which is preliminary data.</text>
</comment>
<keyword evidence="4" id="KW-1185">Reference proteome</keyword>
<dbReference type="Gene3D" id="3.40.630.30">
    <property type="match status" value="1"/>
</dbReference>
<feature type="domain" description="N-acetyltransferase" evidence="2">
    <location>
        <begin position="3"/>
        <end position="154"/>
    </location>
</feature>
<sequence length="154" mass="17349">MELSIRRYQPHDAAIVWELHNLGLHMMGAHLGNGARDADVLAVEQHYLATGGEFLVGELARQVVVIGGLLPTGVGEAEVKRMRVHPDYWRHGLGEQMLLALEQRGRELGLKRLHLDTSVPQLPAQKLYVKHGYQEIGRGLIGTLEIIYYEKRLE</sequence>
<dbReference type="Proteomes" id="UP001428290">
    <property type="component" value="Unassembled WGS sequence"/>
</dbReference>
<evidence type="ECO:0000259" key="2">
    <source>
        <dbReference type="PROSITE" id="PS51186"/>
    </source>
</evidence>
<dbReference type="InterPro" id="IPR000182">
    <property type="entry name" value="GNAT_dom"/>
</dbReference>
<proteinExistence type="predicted"/>
<protein>
    <recommendedName>
        <fullName evidence="2">N-acetyltransferase domain-containing protein</fullName>
    </recommendedName>
</protein>
<dbReference type="PANTHER" id="PTHR13947">
    <property type="entry name" value="GNAT FAMILY N-ACETYLTRANSFERASE"/>
    <property type="match status" value="1"/>
</dbReference>